<dbReference type="Pfam" id="PF07534">
    <property type="entry name" value="TLD"/>
    <property type="match status" value="1"/>
</dbReference>
<dbReference type="PANTHER" id="PTHR24410">
    <property type="entry name" value="HL07962P-RELATED"/>
    <property type="match status" value="1"/>
</dbReference>
<dbReference type="InterPro" id="IPR051481">
    <property type="entry name" value="BTB-POZ/Galectin-3-binding"/>
</dbReference>
<proteinExistence type="predicted"/>
<evidence type="ECO:0000313" key="3">
    <source>
        <dbReference type="EMBL" id="RIA94057.1"/>
    </source>
</evidence>
<feature type="domain" description="BTB" evidence="1">
    <location>
        <begin position="23"/>
        <end position="96"/>
    </location>
</feature>
<dbReference type="Gene3D" id="3.30.710.10">
    <property type="entry name" value="Potassium Channel Kv1.1, Chain A"/>
    <property type="match status" value="1"/>
</dbReference>
<dbReference type="SMART" id="SM00225">
    <property type="entry name" value="BTB"/>
    <property type="match status" value="1"/>
</dbReference>
<evidence type="ECO:0008006" key="5">
    <source>
        <dbReference type="Google" id="ProtNLM"/>
    </source>
</evidence>
<dbReference type="Gene3D" id="1.25.40.420">
    <property type="match status" value="1"/>
</dbReference>
<dbReference type="InterPro" id="IPR000210">
    <property type="entry name" value="BTB/POZ_dom"/>
</dbReference>
<keyword evidence="4" id="KW-1185">Reference proteome</keyword>
<protein>
    <recommendedName>
        <fullName evidence="5">BTB/POZ domain-containing protein</fullName>
    </recommendedName>
</protein>
<name>A0A397TCM8_9GLOM</name>
<dbReference type="InterPro" id="IPR006571">
    <property type="entry name" value="TLDc_dom"/>
</dbReference>
<feature type="domain" description="TLDc" evidence="2">
    <location>
        <begin position="293"/>
        <end position="457"/>
    </location>
</feature>
<reference evidence="3 4" key="1">
    <citation type="submission" date="2018-06" db="EMBL/GenBank/DDBJ databases">
        <title>Comparative genomics reveals the genomic features of Rhizophagus irregularis, R. cerebriforme, R. diaphanum and Gigaspora rosea, and their symbiotic lifestyle signature.</title>
        <authorList>
            <person name="Morin E."/>
            <person name="San Clemente H."/>
            <person name="Chen E.C.H."/>
            <person name="De La Providencia I."/>
            <person name="Hainaut M."/>
            <person name="Kuo A."/>
            <person name="Kohler A."/>
            <person name="Murat C."/>
            <person name="Tang N."/>
            <person name="Roy S."/>
            <person name="Loubradou J."/>
            <person name="Henrissat B."/>
            <person name="Grigoriev I.V."/>
            <person name="Corradi N."/>
            <person name="Roux C."/>
            <person name="Martin F.M."/>
        </authorList>
    </citation>
    <scope>NUCLEOTIDE SEQUENCE [LARGE SCALE GENOMIC DNA]</scope>
    <source>
        <strain evidence="3 4">DAOM 227022</strain>
    </source>
</reference>
<accession>A0A397TCM8</accession>
<organism evidence="3 4">
    <name type="scientific">Glomus cerebriforme</name>
    <dbReference type="NCBI Taxonomy" id="658196"/>
    <lineage>
        <taxon>Eukaryota</taxon>
        <taxon>Fungi</taxon>
        <taxon>Fungi incertae sedis</taxon>
        <taxon>Mucoromycota</taxon>
        <taxon>Glomeromycotina</taxon>
        <taxon>Glomeromycetes</taxon>
        <taxon>Glomerales</taxon>
        <taxon>Glomeraceae</taxon>
        <taxon>Glomus</taxon>
    </lineage>
</organism>
<dbReference type="PROSITE" id="PS50097">
    <property type="entry name" value="BTB"/>
    <property type="match status" value="1"/>
</dbReference>
<dbReference type="PROSITE" id="PS51886">
    <property type="entry name" value="TLDC"/>
    <property type="match status" value="1"/>
</dbReference>
<dbReference type="CDD" id="cd18186">
    <property type="entry name" value="BTB_POZ_ZBTB_KLHL-like"/>
    <property type="match status" value="1"/>
</dbReference>
<dbReference type="Proteomes" id="UP000265703">
    <property type="component" value="Unassembled WGS sequence"/>
</dbReference>
<dbReference type="AlphaFoldDB" id="A0A397TCM8"/>
<dbReference type="SUPFAM" id="SSF54695">
    <property type="entry name" value="POZ domain"/>
    <property type="match status" value="1"/>
</dbReference>
<dbReference type="PANTHER" id="PTHR24410:SF23">
    <property type="entry name" value="BTB DOMAIN-CONTAINING PROTEIN-RELATED"/>
    <property type="match status" value="1"/>
</dbReference>
<comment type="caution">
    <text evidence="3">The sequence shown here is derived from an EMBL/GenBank/DDBJ whole genome shotgun (WGS) entry which is preliminary data.</text>
</comment>
<evidence type="ECO:0000313" key="4">
    <source>
        <dbReference type="Proteomes" id="UP000265703"/>
    </source>
</evidence>
<evidence type="ECO:0000259" key="1">
    <source>
        <dbReference type="PROSITE" id="PS50097"/>
    </source>
</evidence>
<dbReference type="SMART" id="SM00584">
    <property type="entry name" value="TLDc"/>
    <property type="match status" value="1"/>
</dbReference>
<sequence length="479" mass="55502">MSYNLESDVTKALEKLLETEANYDVIFHIGEEPNFKEFHAHSNFLCCRSDYLKMILSAKNIEKENGKYIIKEPNFTPQTFDVIIKYLYTGQINITNKSGIELLDIMIASDDLELNTITKLVEDFLIGNHQRYLRNSSIEILQIVYHQQTFNNIKEYCLEAICFEPEILFNSVMFVDLSAPILEDILKRDDLNLIEIEIWENLIKWGLAQEAILNNDKSKEKFDLLEGILHRFIPLIRFYNISSEDYINRIKPYEKILSKELRDEIYKFHMTSGYKPTLNVYTPRYSNRNVKSYIIIQKHVALFASWIDRKEGNSMYTNATPYEFNRIFSSSLNEFSSTSFHNKCDDKGANIVVIKIQNSNQLVGGYNSLDWNGVDWKNTADSFIFSFDDYKNVKTGKIGRVINTQFALQSDPTGGPIFGNELSVKNNMGYSSSSINYTNINIPTNFMIESYEVFQIKRQNVNHSLKGSFINSALKSFIP</sequence>
<evidence type="ECO:0000259" key="2">
    <source>
        <dbReference type="PROSITE" id="PS51886"/>
    </source>
</evidence>
<dbReference type="EMBL" id="QKYT01000091">
    <property type="protein sequence ID" value="RIA94057.1"/>
    <property type="molecule type" value="Genomic_DNA"/>
</dbReference>
<dbReference type="OrthoDB" id="624345at2759"/>
<dbReference type="Pfam" id="PF00651">
    <property type="entry name" value="BTB"/>
    <property type="match status" value="1"/>
</dbReference>
<gene>
    <name evidence="3" type="ORF">C1645_803730</name>
</gene>
<dbReference type="InterPro" id="IPR011333">
    <property type="entry name" value="SKP1/BTB/POZ_sf"/>
</dbReference>